<dbReference type="GO" id="GO:1905786">
    <property type="term" value="P:positive regulation of anaphase-promoting complex-dependent catabolic process"/>
    <property type="evidence" value="ECO:0007669"/>
    <property type="project" value="TreeGrafter"/>
</dbReference>
<dbReference type="Pfam" id="PF00400">
    <property type="entry name" value="WD40"/>
    <property type="match status" value="2"/>
</dbReference>
<organism evidence="5 6">
    <name type="scientific">Trypanosoma cruzi</name>
    <dbReference type="NCBI Taxonomy" id="5693"/>
    <lineage>
        <taxon>Eukaryota</taxon>
        <taxon>Discoba</taxon>
        <taxon>Euglenozoa</taxon>
        <taxon>Kinetoplastea</taxon>
        <taxon>Metakinetoplastina</taxon>
        <taxon>Trypanosomatida</taxon>
        <taxon>Trypanosomatidae</taxon>
        <taxon>Trypanosoma</taxon>
        <taxon>Schizotrypanum</taxon>
    </lineage>
</organism>
<comment type="caution">
    <text evidence="5">The sequence shown here is derived from an EMBL/GenBank/DDBJ whole genome shotgun (WGS) entry which is preliminary data.</text>
</comment>
<dbReference type="InterPro" id="IPR015943">
    <property type="entry name" value="WD40/YVTN_repeat-like_dom_sf"/>
</dbReference>
<protein>
    <submittedName>
        <fullName evidence="5">Uncharacterized protein</fullName>
    </submittedName>
</protein>
<sequence>MSGGDIWVRRAPIGHPREMTVSTSVNNGPGPQGRHLFAELPINAGGGEVVLGECGTSGPSRSCNAMFSFKPPRHEPLWQPTRLTSPYCVLSANGVQDDFYTSCLSWGKGNIALALRDEVLLFQPSRPLVRLAVLNVQERPRSIISRVTSVAVSRFSDSSCFMGELDGSVGVYASRGDGRLSQTSVFSKPPPPLENTPLAGEAAMTATASVRCLATTDVHPWLVAAGTAAQGLFIFDSRCEKPSAQMVECDTFIALDSKRARKPLSPEDCVSLLSSAEGICGVSWNVSGSLVATGGSGGVVNIWSLSQTRAPVQQIKLPNAHTTVKAIAFNPTLPYELAVGGGTNDGMLRLYDVSSSVSYLAWGVSTGCQVTQALYSPDGAFIISAQGLRHAKSTADGSAHSTALRMPYSNGAGVDVHRDSMDALERLTEEFERGMTRNGRTQEELQEPAPSHSETAINWAGDTPRTDDSPAFSLVMWRRGTQHRHSVPLGFSNTKPRDRPRSQYIQESERTPLPLFSICMMTGHRSRPLHLAAPFSSTADRGSVASFAGGVDNTIRFWKCFCPRSEAVNWEQRTRASMRAAVTEEDVEGMMAVPLR</sequence>
<dbReference type="InterPro" id="IPR001680">
    <property type="entry name" value="WD40_rpt"/>
</dbReference>
<dbReference type="PANTHER" id="PTHR19918:SF64">
    <property type="entry name" value="GUANINE NUCLEOTIDE-BINDING PROTEIN SUBUNIT BETA-LIKE PROTEIN"/>
    <property type="match status" value="1"/>
</dbReference>
<dbReference type="VEuPathDB" id="TriTrypDB:Tc_MARK_3733"/>
<dbReference type="SMART" id="SM00320">
    <property type="entry name" value="WD40"/>
    <property type="match status" value="4"/>
</dbReference>
<gene>
    <name evidence="5" type="ORF">C3747_114g13</name>
</gene>
<dbReference type="GO" id="GO:0005680">
    <property type="term" value="C:anaphase-promoting complex"/>
    <property type="evidence" value="ECO:0007669"/>
    <property type="project" value="TreeGrafter"/>
</dbReference>
<dbReference type="VEuPathDB" id="TriTrypDB:ECC02_001977"/>
<evidence type="ECO:0000256" key="4">
    <source>
        <dbReference type="SAM" id="MobiDB-lite"/>
    </source>
</evidence>
<evidence type="ECO:0000256" key="2">
    <source>
        <dbReference type="ARBA" id="ARBA00022737"/>
    </source>
</evidence>
<dbReference type="PANTHER" id="PTHR19918">
    <property type="entry name" value="CELL DIVISION CYCLE 20 CDC20 FIZZY -RELATED"/>
    <property type="match status" value="1"/>
</dbReference>
<dbReference type="VEuPathDB" id="TriTrypDB:TcG_05673"/>
<evidence type="ECO:0000313" key="5">
    <source>
        <dbReference type="EMBL" id="PWV06464.1"/>
    </source>
</evidence>
<feature type="region of interest" description="Disordered" evidence="4">
    <location>
        <begin position="436"/>
        <end position="466"/>
    </location>
</feature>
<name>A0A2V2WIE4_TRYCR</name>
<reference evidence="5 6" key="1">
    <citation type="journal article" date="2018" name="Microb. Genom.">
        <title>Expanding an expanded genome: long-read sequencing of Trypanosoma cruzi.</title>
        <authorList>
            <person name="Berna L."/>
            <person name="Rodriguez M."/>
            <person name="Chiribao M.L."/>
            <person name="Parodi-Talice A."/>
            <person name="Pita S."/>
            <person name="Rijo G."/>
            <person name="Alvarez-Valin F."/>
            <person name="Robello C."/>
        </authorList>
    </citation>
    <scope>NUCLEOTIDE SEQUENCE [LARGE SCALE GENOMIC DNA]</scope>
    <source>
        <strain evidence="5 6">TCC</strain>
    </source>
</reference>
<dbReference type="GO" id="GO:0031145">
    <property type="term" value="P:anaphase-promoting complex-dependent catabolic process"/>
    <property type="evidence" value="ECO:0007669"/>
    <property type="project" value="TreeGrafter"/>
</dbReference>
<dbReference type="InterPro" id="IPR036322">
    <property type="entry name" value="WD40_repeat_dom_sf"/>
</dbReference>
<feature type="region of interest" description="Disordered" evidence="4">
    <location>
        <begin position="485"/>
        <end position="507"/>
    </location>
</feature>
<dbReference type="VEuPathDB" id="TriTrypDB:C4B63_81g20"/>
<dbReference type="VEuPathDB" id="TriTrypDB:TcCL_NonESM12647"/>
<evidence type="ECO:0000256" key="3">
    <source>
        <dbReference type="PROSITE-ProRule" id="PRU00221"/>
    </source>
</evidence>
<dbReference type="VEuPathDB" id="TriTrypDB:TCSYLVIO_004981"/>
<dbReference type="AlphaFoldDB" id="A0A2V2WIE4"/>
<dbReference type="VEuPathDB" id="TriTrypDB:TcCLB.510187.410"/>
<dbReference type="GO" id="GO:1990757">
    <property type="term" value="F:ubiquitin ligase activator activity"/>
    <property type="evidence" value="ECO:0007669"/>
    <property type="project" value="TreeGrafter"/>
</dbReference>
<dbReference type="VEuPathDB" id="TriTrypDB:C4B63_81g21"/>
<dbReference type="EMBL" id="PRFC01000114">
    <property type="protein sequence ID" value="PWV06464.1"/>
    <property type="molecule type" value="Genomic_DNA"/>
</dbReference>
<keyword evidence="1 3" id="KW-0853">WD repeat</keyword>
<dbReference type="Gene3D" id="2.130.10.10">
    <property type="entry name" value="YVTN repeat-like/Quinoprotein amine dehydrogenase"/>
    <property type="match status" value="1"/>
</dbReference>
<dbReference type="VEuPathDB" id="TriTrypDB:TcBrA4_0017300"/>
<dbReference type="PROSITE" id="PS50082">
    <property type="entry name" value="WD_REPEATS_2"/>
    <property type="match status" value="1"/>
</dbReference>
<evidence type="ECO:0000313" key="6">
    <source>
        <dbReference type="Proteomes" id="UP000246078"/>
    </source>
</evidence>
<feature type="repeat" description="WD" evidence="3">
    <location>
        <begin position="272"/>
        <end position="313"/>
    </location>
</feature>
<dbReference type="VEuPathDB" id="TriTrypDB:BCY84_01775"/>
<dbReference type="SUPFAM" id="SSF50978">
    <property type="entry name" value="WD40 repeat-like"/>
    <property type="match status" value="1"/>
</dbReference>
<proteinExistence type="predicted"/>
<dbReference type="VEuPathDB" id="TriTrypDB:C3747_114g13"/>
<keyword evidence="2" id="KW-0677">Repeat</keyword>
<dbReference type="InterPro" id="IPR033010">
    <property type="entry name" value="Cdc20/Fizzy"/>
</dbReference>
<dbReference type="GO" id="GO:0010997">
    <property type="term" value="F:anaphase-promoting complex binding"/>
    <property type="evidence" value="ECO:0007669"/>
    <property type="project" value="InterPro"/>
</dbReference>
<accession>A0A2V2WIE4</accession>
<dbReference type="Proteomes" id="UP000246078">
    <property type="component" value="Unassembled WGS sequence"/>
</dbReference>
<dbReference type="VEuPathDB" id="TriTrypDB:TCDM_06547"/>
<evidence type="ECO:0000256" key="1">
    <source>
        <dbReference type="ARBA" id="ARBA00022574"/>
    </source>
</evidence>